<evidence type="ECO:0000256" key="5">
    <source>
        <dbReference type="ARBA" id="ARBA00023136"/>
    </source>
</evidence>
<feature type="transmembrane region" description="Helical" evidence="6">
    <location>
        <begin position="69"/>
        <end position="89"/>
    </location>
</feature>
<keyword evidence="2" id="KW-1003">Cell membrane</keyword>
<dbReference type="PATRIC" id="fig|13690.10.peg.3939"/>
<name>A0A084EFX6_SPHYA</name>
<keyword evidence="4 6" id="KW-1133">Transmembrane helix</keyword>
<evidence type="ECO:0000256" key="1">
    <source>
        <dbReference type="ARBA" id="ARBA00004651"/>
    </source>
</evidence>
<comment type="caution">
    <text evidence="7">The sequence shown here is derived from an EMBL/GenBank/DDBJ whole genome shotgun (WGS) entry which is preliminary data.</text>
</comment>
<feature type="transmembrane region" description="Helical" evidence="6">
    <location>
        <begin position="38"/>
        <end position="63"/>
    </location>
</feature>
<evidence type="ECO:0000313" key="7">
    <source>
        <dbReference type="EMBL" id="KEZ16868.1"/>
    </source>
</evidence>
<evidence type="ECO:0000256" key="2">
    <source>
        <dbReference type="ARBA" id="ARBA00022475"/>
    </source>
</evidence>
<dbReference type="Pfam" id="PF01810">
    <property type="entry name" value="LysE"/>
    <property type="match status" value="1"/>
</dbReference>
<dbReference type="GO" id="GO:0005886">
    <property type="term" value="C:plasma membrane"/>
    <property type="evidence" value="ECO:0007669"/>
    <property type="project" value="UniProtKB-SubCell"/>
</dbReference>
<dbReference type="PANTHER" id="PTHR30086">
    <property type="entry name" value="ARGININE EXPORTER PROTEIN ARGO"/>
    <property type="match status" value="1"/>
</dbReference>
<protein>
    <submittedName>
        <fullName evidence="7">Putative threonine efflux protein</fullName>
    </submittedName>
</protein>
<evidence type="ECO:0000256" key="6">
    <source>
        <dbReference type="SAM" id="Phobius"/>
    </source>
</evidence>
<dbReference type="AlphaFoldDB" id="A0A084EFX6"/>
<organism evidence="7 8">
    <name type="scientific">Sphingobium yanoikuyae</name>
    <name type="common">Sphingomonas yanoikuyae</name>
    <dbReference type="NCBI Taxonomy" id="13690"/>
    <lineage>
        <taxon>Bacteria</taxon>
        <taxon>Pseudomonadati</taxon>
        <taxon>Pseudomonadota</taxon>
        <taxon>Alphaproteobacteria</taxon>
        <taxon>Sphingomonadales</taxon>
        <taxon>Sphingomonadaceae</taxon>
        <taxon>Sphingobium</taxon>
    </lineage>
</organism>
<comment type="subcellular location">
    <subcellularLocation>
        <location evidence="1">Cell membrane</location>
        <topology evidence="1">Multi-pass membrane protein</topology>
    </subcellularLocation>
</comment>
<feature type="transmembrane region" description="Helical" evidence="6">
    <location>
        <begin position="143"/>
        <end position="165"/>
    </location>
</feature>
<dbReference type="Proteomes" id="UP000028534">
    <property type="component" value="Unassembled WGS sequence"/>
</dbReference>
<keyword evidence="3 6" id="KW-0812">Transmembrane</keyword>
<evidence type="ECO:0000256" key="4">
    <source>
        <dbReference type="ARBA" id="ARBA00022989"/>
    </source>
</evidence>
<feature type="transmembrane region" description="Helical" evidence="6">
    <location>
        <begin position="109"/>
        <end position="131"/>
    </location>
</feature>
<dbReference type="InterPro" id="IPR001123">
    <property type="entry name" value="LeuE-type"/>
</dbReference>
<proteinExistence type="predicted"/>
<dbReference type="eggNOG" id="COG1280">
    <property type="taxonomic scope" value="Bacteria"/>
</dbReference>
<dbReference type="GO" id="GO:0015171">
    <property type="term" value="F:amino acid transmembrane transporter activity"/>
    <property type="evidence" value="ECO:0007669"/>
    <property type="project" value="TreeGrafter"/>
</dbReference>
<reference evidence="7 8" key="1">
    <citation type="submission" date="2014-03" db="EMBL/GenBank/DDBJ databases">
        <title>Genome sequence of Sphingobium yanoikuyae B1.</title>
        <authorList>
            <person name="Gan H.M."/>
            <person name="Gan H.Y."/>
            <person name="Savka M.A."/>
        </authorList>
    </citation>
    <scope>NUCLEOTIDE SEQUENCE [LARGE SCALE GENOMIC DNA]</scope>
    <source>
        <strain evidence="7 8">B1</strain>
    </source>
</reference>
<evidence type="ECO:0000313" key="8">
    <source>
        <dbReference type="Proteomes" id="UP000028534"/>
    </source>
</evidence>
<feature type="transmembrane region" description="Helical" evidence="6">
    <location>
        <begin position="6"/>
        <end position="26"/>
    </location>
</feature>
<evidence type="ECO:0000256" key="3">
    <source>
        <dbReference type="ARBA" id="ARBA00022692"/>
    </source>
</evidence>
<gene>
    <name evidence="7" type="ORF">CP98_03840</name>
</gene>
<dbReference type="EMBL" id="JGVR01000026">
    <property type="protein sequence ID" value="KEZ16868.1"/>
    <property type="molecule type" value="Genomic_DNA"/>
</dbReference>
<dbReference type="PANTHER" id="PTHR30086:SF20">
    <property type="entry name" value="ARGININE EXPORTER PROTEIN ARGO-RELATED"/>
    <property type="match status" value="1"/>
</dbReference>
<keyword evidence="5 6" id="KW-0472">Membrane</keyword>
<feature type="transmembrane region" description="Helical" evidence="6">
    <location>
        <begin position="186"/>
        <end position="204"/>
    </location>
</feature>
<sequence>MNAALFTAFWAVSMLFVVTPGVDWAYTISAGMRERVLLPAIGGLLLGHLVATLIVAAGVGALIAGVPLAMAVLTVFGAAYLFWLGVGLLRNPPVPQMAGEEDIQSATSWVLRGFCVSGLNPKVLLLFLALLPQFTERSAGWPISAQIAALGGTHVLNCGVVYLIVGYSSRAVLRARPQAAKIVGRVSGVIMIVLAIVLILERFFGAL</sequence>
<accession>A0A084EFX6</accession>
<dbReference type="RefSeq" id="WP_037521603.1">
    <property type="nucleotide sequence ID" value="NZ_DAMCWT010000009.1"/>
</dbReference>